<accession>A0ABX4YJ52</accession>
<dbReference type="RefSeq" id="WP_010416511.1">
    <property type="nucleotide sequence ID" value="NZ_MCRM02000007.1"/>
</dbReference>
<comment type="caution">
    <text evidence="1">The sequence shown here is derived from an EMBL/GenBank/DDBJ whole genome shotgun (WGS) entry which is preliminary data.</text>
</comment>
<dbReference type="EMBL" id="MCRM02000007">
    <property type="protein sequence ID" value="PNV75311.1"/>
    <property type="molecule type" value="Genomic_DNA"/>
</dbReference>
<evidence type="ECO:0000313" key="1">
    <source>
        <dbReference type="EMBL" id="PNV75311.1"/>
    </source>
</evidence>
<keyword evidence="2" id="KW-1185">Reference proteome</keyword>
<gene>
    <name evidence="1" type="ORF">BES34_008605</name>
</gene>
<evidence type="ECO:0000313" key="2">
    <source>
        <dbReference type="Proteomes" id="UP000094669"/>
    </source>
</evidence>
<proteinExistence type="predicted"/>
<reference evidence="1" key="1">
    <citation type="submission" date="2018-01" db="EMBL/GenBank/DDBJ databases">
        <title>Genomic characterization of Leptospira inadai serogroup Lyme isolated from captured rat in Brazil and comparative analysis with human reference strain.</title>
        <authorList>
            <person name="Moreno L.Z."/>
            <person name="Loureiro A.P."/>
            <person name="Miraglia F."/>
            <person name="Kremer F.S."/>
            <person name="Eslabao M.R."/>
            <person name="Dellagostin O.A."/>
            <person name="Lilenbaum W."/>
            <person name="Moreno A.M."/>
        </authorList>
    </citation>
    <scope>NUCLEOTIDE SEQUENCE [LARGE SCALE GENOMIC DNA]</scope>
    <source>
        <strain evidence="1">M34/99</strain>
    </source>
</reference>
<sequence>MKISDGIQRISYPEEVLTYVKPILNRTIVPPVDPIKQKDFSNLGQNLKFYGPEGTSKVEESNSAKGRLFDFYA</sequence>
<name>A0ABX4YJ52_9LEPT</name>
<dbReference type="Proteomes" id="UP000094669">
    <property type="component" value="Unassembled WGS sequence"/>
</dbReference>
<organism evidence="1 2">
    <name type="scientific">Leptospira inadai serovar Lyme</name>
    <dbReference type="NCBI Taxonomy" id="293084"/>
    <lineage>
        <taxon>Bacteria</taxon>
        <taxon>Pseudomonadati</taxon>
        <taxon>Spirochaetota</taxon>
        <taxon>Spirochaetia</taxon>
        <taxon>Leptospirales</taxon>
        <taxon>Leptospiraceae</taxon>
        <taxon>Leptospira</taxon>
    </lineage>
</organism>
<protein>
    <submittedName>
        <fullName evidence="1">Uncharacterized protein</fullName>
    </submittedName>
</protein>